<gene>
    <name evidence="1" type="ORF">EVAR_41930_1</name>
</gene>
<name>A0A4C1XK21_EUMVA</name>
<dbReference type="Proteomes" id="UP000299102">
    <property type="component" value="Unassembled WGS sequence"/>
</dbReference>
<evidence type="ECO:0000313" key="2">
    <source>
        <dbReference type="Proteomes" id="UP000299102"/>
    </source>
</evidence>
<keyword evidence="2" id="KW-1185">Reference proteome</keyword>
<organism evidence="1 2">
    <name type="scientific">Eumeta variegata</name>
    <name type="common">Bagworm moth</name>
    <name type="synonym">Eumeta japonica</name>
    <dbReference type="NCBI Taxonomy" id="151549"/>
    <lineage>
        <taxon>Eukaryota</taxon>
        <taxon>Metazoa</taxon>
        <taxon>Ecdysozoa</taxon>
        <taxon>Arthropoda</taxon>
        <taxon>Hexapoda</taxon>
        <taxon>Insecta</taxon>
        <taxon>Pterygota</taxon>
        <taxon>Neoptera</taxon>
        <taxon>Endopterygota</taxon>
        <taxon>Lepidoptera</taxon>
        <taxon>Glossata</taxon>
        <taxon>Ditrysia</taxon>
        <taxon>Tineoidea</taxon>
        <taxon>Psychidae</taxon>
        <taxon>Oiketicinae</taxon>
        <taxon>Eumeta</taxon>
    </lineage>
</organism>
<reference evidence="1 2" key="1">
    <citation type="journal article" date="2019" name="Commun. Biol.">
        <title>The bagworm genome reveals a unique fibroin gene that provides high tensile strength.</title>
        <authorList>
            <person name="Kono N."/>
            <person name="Nakamura H."/>
            <person name="Ohtoshi R."/>
            <person name="Tomita M."/>
            <person name="Numata K."/>
            <person name="Arakawa K."/>
        </authorList>
    </citation>
    <scope>NUCLEOTIDE SEQUENCE [LARGE SCALE GENOMIC DNA]</scope>
</reference>
<dbReference type="EMBL" id="BGZK01000867">
    <property type="protein sequence ID" value="GBP63342.1"/>
    <property type="molecule type" value="Genomic_DNA"/>
</dbReference>
<dbReference type="AlphaFoldDB" id="A0A4C1XK21"/>
<proteinExistence type="predicted"/>
<sequence>MRRELCGIALSCCKSTSFRFTEPGNFCDKPHALASAVHYVSRWSPFDHLKLFQSPPNFNYPTRHIRLSTRIDLSAWWVQIIDKLFQVVRSGQLILICRGLGVAKSVVARVRAWRSPELMDDGALLNRVDYFRGGRELF</sequence>
<comment type="caution">
    <text evidence="1">The sequence shown here is derived from an EMBL/GenBank/DDBJ whole genome shotgun (WGS) entry which is preliminary data.</text>
</comment>
<accession>A0A4C1XK21</accession>
<evidence type="ECO:0000313" key="1">
    <source>
        <dbReference type="EMBL" id="GBP63342.1"/>
    </source>
</evidence>
<protein>
    <submittedName>
        <fullName evidence="1">Uncharacterized protein</fullName>
    </submittedName>
</protein>